<protein>
    <submittedName>
        <fullName evidence="1">Uncharacterized protein</fullName>
    </submittedName>
</protein>
<accession>A0AAW8YT91</accession>
<name>A0AAW8YT91_PEDAC</name>
<reference evidence="1" key="1">
    <citation type="journal article" date="2023" name="PeerJ">
        <title>Selection and evaluation of lactic acid bacteria from chicken feces in Thailand as potential probiotics.</title>
        <authorList>
            <person name="Khurajog B."/>
            <person name="Disastra Y."/>
            <person name="Lawwyne L.D."/>
            <person name="Sirichokchatchawan W."/>
            <person name="Niyomtham W."/>
            <person name="Yindee J."/>
            <person name="Hampson D.J."/>
            <person name="Prapasarakul N."/>
        </authorList>
    </citation>
    <scope>NUCLEOTIDE SEQUENCE</scope>
    <source>
        <strain evidence="1">BF14</strain>
    </source>
</reference>
<dbReference type="Proteomes" id="UP001280415">
    <property type="component" value="Unassembled WGS sequence"/>
</dbReference>
<dbReference type="EMBL" id="JAWJAX010000018">
    <property type="protein sequence ID" value="MDV2912204.1"/>
    <property type="molecule type" value="Genomic_DNA"/>
</dbReference>
<organism evidence="1 2">
    <name type="scientific">Pediococcus acidilactici</name>
    <dbReference type="NCBI Taxonomy" id="1254"/>
    <lineage>
        <taxon>Bacteria</taxon>
        <taxon>Bacillati</taxon>
        <taxon>Bacillota</taxon>
        <taxon>Bacilli</taxon>
        <taxon>Lactobacillales</taxon>
        <taxon>Lactobacillaceae</taxon>
        <taxon>Pediococcus</taxon>
        <taxon>Pediococcus acidilactici group</taxon>
    </lineage>
</organism>
<dbReference type="RefSeq" id="WP_317052528.1">
    <property type="nucleotide sequence ID" value="NZ_CP140878.1"/>
</dbReference>
<dbReference type="AlphaFoldDB" id="A0AAW8YT91"/>
<evidence type="ECO:0000313" key="2">
    <source>
        <dbReference type="Proteomes" id="UP001280415"/>
    </source>
</evidence>
<evidence type="ECO:0000313" key="1">
    <source>
        <dbReference type="EMBL" id="MDV2912204.1"/>
    </source>
</evidence>
<sequence length="57" mass="6510">MNKPQLEKGQHGEPGIDFSKVKAFNFTPVHKGRVIPQSFTVDDVPKNYLNNKELKNE</sequence>
<proteinExistence type="predicted"/>
<reference evidence="1" key="2">
    <citation type="submission" date="2023-10" db="EMBL/GenBank/DDBJ databases">
        <authorList>
            <person name="Khurajog B."/>
        </authorList>
    </citation>
    <scope>NUCLEOTIDE SEQUENCE</scope>
    <source>
        <strain evidence="1">BF14</strain>
    </source>
</reference>
<gene>
    <name evidence="1" type="ORF">R0H03_10215</name>
</gene>
<comment type="caution">
    <text evidence="1">The sequence shown here is derived from an EMBL/GenBank/DDBJ whole genome shotgun (WGS) entry which is preliminary data.</text>
</comment>